<organism evidence="3 4">
    <name type="scientific">Enterococcus durans</name>
    <dbReference type="NCBI Taxonomy" id="53345"/>
    <lineage>
        <taxon>Bacteria</taxon>
        <taxon>Bacillati</taxon>
        <taxon>Bacillota</taxon>
        <taxon>Bacilli</taxon>
        <taxon>Lactobacillales</taxon>
        <taxon>Enterococcaceae</taxon>
        <taxon>Enterococcus</taxon>
    </lineage>
</organism>
<reference evidence="3 4" key="1">
    <citation type="submission" date="2017-09" db="EMBL/GenBank/DDBJ databases">
        <title>FDA dAtabase for Regulatory Grade micrObial Sequences (FDA-ARGOS): Supporting development and validation of Infectious Disease Dx tests.</title>
        <authorList>
            <person name="Minogue T."/>
            <person name="Wolcott M."/>
            <person name="Wasieloski L."/>
            <person name="Aguilar W."/>
            <person name="Moore D."/>
            <person name="Tallon L.J."/>
            <person name="Sadzewicz L."/>
            <person name="Ott S."/>
            <person name="Zhao X."/>
            <person name="Nagaraj S."/>
            <person name="Vavikolanu K."/>
            <person name="Aluvathingal J."/>
            <person name="Nadendla S."/>
            <person name="Sichtig H."/>
        </authorList>
    </citation>
    <scope>NUCLEOTIDE SEQUENCE [LARGE SCALE GENOMIC DNA]</scope>
    <source>
        <strain evidence="3 4">FDAARGOS_396</strain>
    </source>
</reference>
<comment type="caution">
    <text evidence="3">The sequence shown here is derived from an EMBL/GenBank/DDBJ whole genome shotgun (WGS) entry which is preliminary data.</text>
</comment>
<dbReference type="RefSeq" id="WP_002342151.1">
    <property type="nucleotide sequence ID" value="NZ_PDEB01000004.1"/>
</dbReference>
<feature type="region of interest" description="Disordered" evidence="1">
    <location>
        <begin position="24"/>
        <end position="56"/>
    </location>
</feature>
<accession>A0AB36S7X5</accession>
<protein>
    <recommendedName>
        <fullName evidence="5">Lipoprotein</fullName>
    </recommendedName>
</protein>
<feature type="signal peptide" evidence="2">
    <location>
        <begin position="1"/>
        <end position="19"/>
    </location>
</feature>
<dbReference type="AlphaFoldDB" id="A0AB36S7X5"/>
<evidence type="ECO:0000313" key="3">
    <source>
        <dbReference type="EMBL" id="PEH45064.1"/>
    </source>
</evidence>
<keyword evidence="2" id="KW-0732">Signal</keyword>
<dbReference type="Proteomes" id="UP000220669">
    <property type="component" value="Unassembled WGS sequence"/>
</dbReference>
<evidence type="ECO:0000256" key="2">
    <source>
        <dbReference type="SAM" id="SignalP"/>
    </source>
</evidence>
<gene>
    <name evidence="3" type="ORF">CRM96_08600</name>
</gene>
<dbReference type="EMBL" id="PDEB01000004">
    <property type="protein sequence ID" value="PEH45064.1"/>
    <property type="molecule type" value="Genomic_DNA"/>
</dbReference>
<sequence length="179" mass="19308">MKKIMLGFGILIFSTALLSACGDKNDAASSKSSESSATVVSSSKTVESSTTSENKANLEQAAKQLEEKFNTDSEKLVKVEVQNDVKDDTSDSAHAVIEVRVINDESRKSLEEAQNALNSNTATDAQRTQIYGIQLNIEEVAKTLENENDIITFIVPATNGNNLAIAQANKTENIIPLVM</sequence>
<feature type="compositionally biased region" description="Low complexity" evidence="1">
    <location>
        <begin position="27"/>
        <end position="53"/>
    </location>
</feature>
<evidence type="ECO:0008006" key="5">
    <source>
        <dbReference type="Google" id="ProtNLM"/>
    </source>
</evidence>
<evidence type="ECO:0000256" key="1">
    <source>
        <dbReference type="SAM" id="MobiDB-lite"/>
    </source>
</evidence>
<dbReference type="PROSITE" id="PS51257">
    <property type="entry name" value="PROKAR_LIPOPROTEIN"/>
    <property type="match status" value="1"/>
</dbReference>
<evidence type="ECO:0000313" key="4">
    <source>
        <dbReference type="Proteomes" id="UP000220669"/>
    </source>
</evidence>
<feature type="chain" id="PRO_5044187026" description="Lipoprotein" evidence="2">
    <location>
        <begin position="20"/>
        <end position="179"/>
    </location>
</feature>
<proteinExistence type="predicted"/>
<name>A0AB36S7X5_9ENTE</name>